<gene>
    <name evidence="2" type="ORF">CC80DRAFT_507565</name>
</gene>
<feature type="region of interest" description="Disordered" evidence="1">
    <location>
        <begin position="1"/>
        <end position="21"/>
    </location>
</feature>
<feature type="compositionally biased region" description="Pro residues" evidence="1">
    <location>
        <begin position="1"/>
        <end position="12"/>
    </location>
</feature>
<reference evidence="2" key="1">
    <citation type="journal article" date="2020" name="Stud. Mycol.">
        <title>101 Dothideomycetes genomes: a test case for predicting lifestyles and emergence of pathogens.</title>
        <authorList>
            <person name="Haridas S."/>
            <person name="Albert R."/>
            <person name="Binder M."/>
            <person name="Bloem J."/>
            <person name="Labutti K."/>
            <person name="Salamov A."/>
            <person name="Andreopoulos B."/>
            <person name="Baker S."/>
            <person name="Barry K."/>
            <person name="Bills G."/>
            <person name="Bluhm B."/>
            <person name="Cannon C."/>
            <person name="Castanera R."/>
            <person name="Culley D."/>
            <person name="Daum C."/>
            <person name="Ezra D."/>
            <person name="Gonzalez J."/>
            <person name="Henrissat B."/>
            <person name="Kuo A."/>
            <person name="Liang C."/>
            <person name="Lipzen A."/>
            <person name="Lutzoni F."/>
            <person name="Magnuson J."/>
            <person name="Mondo S."/>
            <person name="Nolan M."/>
            <person name="Ohm R."/>
            <person name="Pangilinan J."/>
            <person name="Park H.-J."/>
            <person name="Ramirez L."/>
            <person name="Alfaro M."/>
            <person name="Sun H."/>
            <person name="Tritt A."/>
            <person name="Yoshinaga Y."/>
            <person name="Zwiers L.-H."/>
            <person name="Turgeon B."/>
            <person name="Goodwin S."/>
            <person name="Spatafora J."/>
            <person name="Crous P."/>
            <person name="Grigoriev I."/>
        </authorList>
    </citation>
    <scope>NUCLEOTIDE SEQUENCE</scope>
    <source>
        <strain evidence="2">CBS 675.92</strain>
    </source>
</reference>
<name>A0A6A5TL42_9PLEO</name>
<evidence type="ECO:0000256" key="1">
    <source>
        <dbReference type="SAM" id="MobiDB-lite"/>
    </source>
</evidence>
<sequence>MSPTVPETPPEVHPVSSKEQSLVEVMQNDCPKLEEVAMTGSLEVVITRFQGQRRPALLLNEAVVSNVEASRQLAQICRATNSRLGRQREKLVQAIANAKAKAQYLDRRRGMARVFGRRTREGSEREKQDEAIFLLDKGYVEARDVWKGRKEELIELDSTMRNAEQEHYESLKRVQAACDEALTKAAILPKHLSEPELSTDESECLSECTNSTQYTPFVHEFVSVEKDHTHPTEVTRSGTTIAPPVEPEPALSKNDRWRERAEAERRLHIEYRRLGEAEEDLSMHRESYACQLEEVTDKKRKRTTGVESEFGPVFAGRFFYLTEQVRKTEISLDQARKIAKAAGVPNPPWQTSEFGSAQDDPIDESYQEMAMSRLNPKRIKLWCDATNDAREFDPVKIGSHNQIRPCDSASQEVDSALNVPSVKQESRTACPRTHLSPSPEPVRSTTPYTDLPEQSPSTHENSGIENVISDRNLDEDEKNFQFTFLGDVDASDSWSVFDALPRLRTKIDRRKNEEGTFRGISKSPIKNVRKRVRSRSVDVYQAIPKPRTDPGASGDRPAYTPIIEGLENPTPSKTTTNVVVAQSPAWNCETDPTWTLGKNINLDDDEEL</sequence>
<protein>
    <submittedName>
        <fullName evidence="2">Uncharacterized protein</fullName>
    </submittedName>
</protein>
<proteinExistence type="predicted"/>
<dbReference type="AlphaFoldDB" id="A0A6A5TL42"/>
<dbReference type="EMBL" id="ML977006">
    <property type="protein sequence ID" value="KAF1953118.1"/>
    <property type="molecule type" value="Genomic_DNA"/>
</dbReference>
<feature type="region of interest" description="Disordered" evidence="1">
    <location>
        <begin position="228"/>
        <end position="257"/>
    </location>
</feature>
<organism evidence="2 3">
    <name type="scientific">Byssothecium circinans</name>
    <dbReference type="NCBI Taxonomy" id="147558"/>
    <lineage>
        <taxon>Eukaryota</taxon>
        <taxon>Fungi</taxon>
        <taxon>Dikarya</taxon>
        <taxon>Ascomycota</taxon>
        <taxon>Pezizomycotina</taxon>
        <taxon>Dothideomycetes</taxon>
        <taxon>Pleosporomycetidae</taxon>
        <taxon>Pleosporales</taxon>
        <taxon>Massarineae</taxon>
        <taxon>Massarinaceae</taxon>
        <taxon>Byssothecium</taxon>
    </lineage>
</organism>
<dbReference type="OrthoDB" id="3811940at2759"/>
<feature type="compositionally biased region" description="Polar residues" evidence="1">
    <location>
        <begin position="443"/>
        <end position="464"/>
    </location>
</feature>
<accession>A0A6A5TL42</accession>
<evidence type="ECO:0000313" key="3">
    <source>
        <dbReference type="Proteomes" id="UP000800035"/>
    </source>
</evidence>
<keyword evidence="3" id="KW-1185">Reference proteome</keyword>
<dbReference type="Proteomes" id="UP000800035">
    <property type="component" value="Unassembled WGS sequence"/>
</dbReference>
<feature type="region of interest" description="Disordered" evidence="1">
    <location>
        <begin position="396"/>
        <end position="472"/>
    </location>
</feature>
<evidence type="ECO:0000313" key="2">
    <source>
        <dbReference type="EMBL" id="KAF1953118.1"/>
    </source>
</evidence>